<organism evidence="2 3">
    <name type="scientific">Halanaerobium saccharolyticum subsp. saccharolyticum DSM 6643</name>
    <dbReference type="NCBI Taxonomy" id="1293054"/>
    <lineage>
        <taxon>Bacteria</taxon>
        <taxon>Bacillati</taxon>
        <taxon>Bacillota</taxon>
        <taxon>Clostridia</taxon>
        <taxon>Halanaerobiales</taxon>
        <taxon>Halanaerobiaceae</taxon>
        <taxon>Halanaerobium</taxon>
    </lineage>
</organism>
<dbReference type="STRING" id="1293054.HSACCH_02450"/>
<keyword evidence="1" id="KW-0812">Transmembrane</keyword>
<comment type="caution">
    <text evidence="2">The sequence shown here is derived from an EMBL/GenBank/DDBJ whole genome shotgun (WGS) entry which is preliminary data.</text>
</comment>
<evidence type="ECO:0000313" key="3">
    <source>
        <dbReference type="Proteomes" id="UP000012063"/>
    </source>
</evidence>
<dbReference type="eggNOG" id="COG0438">
    <property type="taxonomic scope" value="Bacteria"/>
</dbReference>
<dbReference type="InParanoid" id="M5EHK5"/>
<dbReference type="SUPFAM" id="SSF53756">
    <property type="entry name" value="UDP-Glycosyltransferase/glycogen phosphorylase"/>
    <property type="match status" value="1"/>
</dbReference>
<dbReference type="GO" id="GO:0016740">
    <property type="term" value="F:transferase activity"/>
    <property type="evidence" value="ECO:0007669"/>
    <property type="project" value="UniProtKB-KW"/>
</dbReference>
<protein>
    <submittedName>
        <fullName evidence="2">Glycosyl transferase, group 1</fullName>
    </submittedName>
</protein>
<evidence type="ECO:0000256" key="1">
    <source>
        <dbReference type="SAM" id="Phobius"/>
    </source>
</evidence>
<sequence>MTKLLILGKIKGAYRTQNFYKFLFNNQKKYEFMSYDPSFFFIKANNILIKIIARLFYYLLNILILFLLIPFVNIVYIPAMNHENAPFIIIAKLFRKKVVTDLYISVYDTAVFDRKKIKVNSLRAKKVKLFDSILLKFSDVLIHPNEYELKYISELLSIDLSEVNYKIIPLTNDEKLKKSNFEIDNKMILCWWGSYIPLHGLDKIIDMANYLKDDISFKIYLFGNNEEKSLKYKIMVNKANLNDYIEIRNDYTFSNGKLESFLVKNCDLALGIFGDSQKAHNVLTNKVVDAINMKIPVLTMEKPSLYEFFNVKDDIYTCKNEPKIMSNKIIDIYRESTLVRKNKTDNAYKKYEQFFTVEKYFDFIKETLGD</sequence>
<name>M5EHK5_9FIRM</name>
<feature type="transmembrane region" description="Helical" evidence="1">
    <location>
        <begin position="55"/>
        <end position="77"/>
    </location>
</feature>
<evidence type="ECO:0000313" key="2">
    <source>
        <dbReference type="EMBL" id="CCU80948.1"/>
    </source>
</evidence>
<keyword evidence="1" id="KW-0472">Membrane</keyword>
<keyword evidence="3" id="KW-1185">Reference proteome</keyword>
<dbReference type="Gene3D" id="3.40.50.2000">
    <property type="entry name" value="Glycogen Phosphorylase B"/>
    <property type="match status" value="2"/>
</dbReference>
<reference evidence="3" key="1">
    <citation type="journal article" date="2013" name="Genome Announc.">
        <title>Genome Sequence of Halanaerobium saccharolyticum subsp. saccharolyticum Strain DSM 6643T, a Halophilic Hydrogen-Producing Bacterium.</title>
        <authorList>
            <person name="Kivisto A."/>
            <person name="Larjo A."/>
            <person name="Ciranna A."/>
            <person name="Santala V."/>
            <person name="Roos C."/>
            <person name="Karp M."/>
        </authorList>
    </citation>
    <scope>NUCLEOTIDE SEQUENCE [LARGE SCALE GENOMIC DNA]</scope>
    <source>
        <strain evidence="3">DSM 6643</strain>
    </source>
</reference>
<keyword evidence="2" id="KW-0808">Transferase</keyword>
<keyword evidence="1" id="KW-1133">Transmembrane helix</keyword>
<dbReference type="EMBL" id="CAUI01000023">
    <property type="protein sequence ID" value="CCU80948.1"/>
    <property type="molecule type" value="Genomic_DNA"/>
</dbReference>
<accession>M5EHK5</accession>
<gene>
    <name evidence="2" type="ORF">HSACCH_02450</name>
</gene>
<dbReference type="Proteomes" id="UP000012063">
    <property type="component" value="Unassembled WGS sequence"/>
</dbReference>
<proteinExistence type="predicted"/>
<dbReference type="AlphaFoldDB" id="M5EHK5"/>